<evidence type="ECO:0000313" key="2">
    <source>
        <dbReference type="EMBL" id="MBW76725.1"/>
    </source>
</evidence>
<accession>A0A2M4DGS4</accession>
<dbReference type="EMBL" id="GGFL01012547">
    <property type="protein sequence ID" value="MBW76725.1"/>
    <property type="molecule type" value="Transcribed_RNA"/>
</dbReference>
<keyword evidence="1" id="KW-0732">Signal</keyword>
<proteinExistence type="predicted"/>
<sequence>MLITISVYFPLFLASNLITPTGGSDQRFRPFRRDKTIWAGRENPSAPSGKPGKCQFPAPLLTATKACCDICNDRMREPNNSIKNCDV</sequence>
<dbReference type="AlphaFoldDB" id="A0A2M4DGS4"/>
<reference evidence="2" key="1">
    <citation type="submission" date="2018-01" db="EMBL/GenBank/DDBJ databases">
        <title>An insight into the sialome of Amazonian anophelines.</title>
        <authorList>
            <person name="Ribeiro J.M."/>
            <person name="Scarpassa V."/>
            <person name="Calvo E."/>
        </authorList>
    </citation>
    <scope>NUCLEOTIDE SEQUENCE</scope>
</reference>
<feature type="signal peptide" evidence="1">
    <location>
        <begin position="1"/>
        <end position="23"/>
    </location>
</feature>
<name>A0A2M4DGS4_ANODA</name>
<organism evidence="2">
    <name type="scientific">Anopheles darlingi</name>
    <name type="common">Mosquito</name>
    <dbReference type="NCBI Taxonomy" id="43151"/>
    <lineage>
        <taxon>Eukaryota</taxon>
        <taxon>Metazoa</taxon>
        <taxon>Ecdysozoa</taxon>
        <taxon>Arthropoda</taxon>
        <taxon>Hexapoda</taxon>
        <taxon>Insecta</taxon>
        <taxon>Pterygota</taxon>
        <taxon>Neoptera</taxon>
        <taxon>Endopterygota</taxon>
        <taxon>Diptera</taxon>
        <taxon>Nematocera</taxon>
        <taxon>Culicoidea</taxon>
        <taxon>Culicidae</taxon>
        <taxon>Anophelinae</taxon>
        <taxon>Anopheles</taxon>
    </lineage>
</organism>
<evidence type="ECO:0000256" key="1">
    <source>
        <dbReference type="SAM" id="SignalP"/>
    </source>
</evidence>
<feature type="chain" id="PRO_5014928284" evidence="1">
    <location>
        <begin position="24"/>
        <end position="87"/>
    </location>
</feature>
<protein>
    <submittedName>
        <fullName evidence="2">Putative secreted protein</fullName>
    </submittedName>
</protein>